<keyword evidence="8" id="KW-0862">Zinc</keyword>
<dbReference type="Pfam" id="PF00246">
    <property type="entry name" value="Peptidase_M14"/>
    <property type="match status" value="1"/>
</dbReference>
<evidence type="ECO:0000256" key="9">
    <source>
        <dbReference type="ARBA" id="ARBA00023049"/>
    </source>
</evidence>
<evidence type="ECO:0000313" key="14">
    <source>
        <dbReference type="WBParaSite" id="ACOC_0001001901-mRNA-1"/>
    </source>
</evidence>
<dbReference type="FunFam" id="3.40.630.10:FF:000084">
    <property type="entry name" value="Carboxypeptidase B2"/>
    <property type="match status" value="1"/>
</dbReference>
<evidence type="ECO:0000256" key="4">
    <source>
        <dbReference type="ARBA" id="ARBA00022670"/>
    </source>
</evidence>
<evidence type="ECO:0000256" key="1">
    <source>
        <dbReference type="ARBA" id="ARBA00001947"/>
    </source>
</evidence>
<dbReference type="GO" id="GO:0006508">
    <property type="term" value="P:proteolysis"/>
    <property type="evidence" value="ECO:0007669"/>
    <property type="project" value="UniProtKB-KW"/>
</dbReference>
<keyword evidence="9" id="KW-0482">Metalloprotease</keyword>
<dbReference type="STRING" id="334426.A0A0R3PVG4"/>
<dbReference type="GO" id="GO:0008270">
    <property type="term" value="F:zinc ion binding"/>
    <property type="evidence" value="ECO:0007669"/>
    <property type="project" value="InterPro"/>
</dbReference>
<dbReference type="WBParaSite" id="ACOC_0001001901-mRNA-1">
    <property type="protein sequence ID" value="ACOC_0001001901-mRNA-1"/>
    <property type="gene ID" value="ACOC_0001001901"/>
</dbReference>
<gene>
    <name evidence="12" type="ORF">ACOC_LOCUS10020</name>
</gene>
<keyword evidence="3" id="KW-0121">Carboxypeptidase</keyword>
<proteinExistence type="inferred from homology"/>
<protein>
    <submittedName>
        <fullName evidence="14">Peptidase_M14 domain-containing protein</fullName>
    </submittedName>
</protein>
<name>A0A0R3PVG4_ANGCS</name>
<dbReference type="Gene3D" id="3.40.630.10">
    <property type="entry name" value="Zn peptidases"/>
    <property type="match status" value="1"/>
</dbReference>
<keyword evidence="4" id="KW-0645">Protease</keyword>
<evidence type="ECO:0000256" key="2">
    <source>
        <dbReference type="ARBA" id="ARBA00005988"/>
    </source>
</evidence>
<dbReference type="PANTHER" id="PTHR11705">
    <property type="entry name" value="PROTEASE FAMILY M14 CARBOXYPEPTIDASE A,B"/>
    <property type="match status" value="1"/>
</dbReference>
<dbReference type="Proteomes" id="UP000267027">
    <property type="component" value="Unassembled WGS sequence"/>
</dbReference>
<dbReference type="PANTHER" id="PTHR11705:SF139">
    <property type="entry name" value="PEPTIDASE M14 CARBOXYPEPTIDASE A DOMAIN-CONTAINING PROTEIN"/>
    <property type="match status" value="1"/>
</dbReference>
<dbReference type="OrthoDB" id="3626597at2759"/>
<dbReference type="AlphaFoldDB" id="A0A0R3PVG4"/>
<dbReference type="OMA" id="ELETRWM"/>
<evidence type="ECO:0000256" key="10">
    <source>
        <dbReference type="PROSITE-ProRule" id="PRU01379"/>
    </source>
</evidence>
<feature type="domain" description="Peptidase M14" evidence="11">
    <location>
        <begin position="1"/>
        <end position="239"/>
    </location>
</feature>
<keyword evidence="13" id="KW-1185">Reference proteome</keyword>
<dbReference type="GO" id="GO:0005615">
    <property type="term" value="C:extracellular space"/>
    <property type="evidence" value="ECO:0007669"/>
    <property type="project" value="TreeGrafter"/>
</dbReference>
<dbReference type="EMBL" id="UYYA01004394">
    <property type="protein sequence ID" value="VDM61605.1"/>
    <property type="molecule type" value="Genomic_DNA"/>
</dbReference>
<evidence type="ECO:0000256" key="8">
    <source>
        <dbReference type="ARBA" id="ARBA00022833"/>
    </source>
</evidence>
<dbReference type="SMART" id="SM00631">
    <property type="entry name" value="Zn_pept"/>
    <property type="match status" value="1"/>
</dbReference>
<dbReference type="GO" id="GO:0004181">
    <property type="term" value="F:metallocarboxypeptidase activity"/>
    <property type="evidence" value="ECO:0007669"/>
    <property type="project" value="InterPro"/>
</dbReference>
<evidence type="ECO:0000259" key="11">
    <source>
        <dbReference type="PROSITE" id="PS52035"/>
    </source>
</evidence>
<comment type="cofactor">
    <cofactor evidence="1">
        <name>Zn(2+)</name>
        <dbReference type="ChEBI" id="CHEBI:29105"/>
    </cofactor>
</comment>
<dbReference type="InterPro" id="IPR000834">
    <property type="entry name" value="Peptidase_M14"/>
</dbReference>
<keyword evidence="5" id="KW-0479">Metal-binding</keyword>
<evidence type="ECO:0000256" key="7">
    <source>
        <dbReference type="ARBA" id="ARBA00022801"/>
    </source>
</evidence>
<evidence type="ECO:0000256" key="5">
    <source>
        <dbReference type="ARBA" id="ARBA00022723"/>
    </source>
</evidence>
<evidence type="ECO:0000256" key="3">
    <source>
        <dbReference type="ARBA" id="ARBA00022645"/>
    </source>
</evidence>
<evidence type="ECO:0000313" key="13">
    <source>
        <dbReference type="Proteomes" id="UP000267027"/>
    </source>
</evidence>
<keyword evidence="7" id="KW-0378">Hydrolase</keyword>
<reference evidence="12 13" key="2">
    <citation type="submission" date="2018-11" db="EMBL/GenBank/DDBJ databases">
        <authorList>
            <consortium name="Pathogen Informatics"/>
        </authorList>
    </citation>
    <scope>NUCLEOTIDE SEQUENCE [LARGE SCALE GENOMIC DNA]</scope>
    <source>
        <strain evidence="12 13">Costa Rica</strain>
    </source>
</reference>
<comment type="similarity">
    <text evidence="2 10">Belongs to the peptidase M14 family.</text>
</comment>
<reference evidence="14" key="1">
    <citation type="submission" date="2017-02" db="UniProtKB">
        <authorList>
            <consortium name="WormBaseParasite"/>
        </authorList>
    </citation>
    <scope>IDENTIFICATION</scope>
</reference>
<dbReference type="SUPFAM" id="SSF53187">
    <property type="entry name" value="Zn-dependent exopeptidases"/>
    <property type="match status" value="1"/>
</dbReference>
<accession>A0A0R3PVG4</accession>
<organism evidence="14">
    <name type="scientific">Angiostrongylus costaricensis</name>
    <name type="common">Nematode worm</name>
    <dbReference type="NCBI Taxonomy" id="334426"/>
    <lineage>
        <taxon>Eukaryota</taxon>
        <taxon>Metazoa</taxon>
        <taxon>Ecdysozoa</taxon>
        <taxon>Nematoda</taxon>
        <taxon>Chromadorea</taxon>
        <taxon>Rhabditida</taxon>
        <taxon>Rhabditina</taxon>
        <taxon>Rhabditomorpha</taxon>
        <taxon>Strongyloidea</taxon>
        <taxon>Metastrongylidae</taxon>
        <taxon>Angiostrongylus</taxon>
    </lineage>
</organism>
<evidence type="ECO:0000256" key="6">
    <source>
        <dbReference type="ARBA" id="ARBA00022729"/>
    </source>
</evidence>
<feature type="active site" description="Proton donor/acceptor" evidence="10">
    <location>
        <position position="202"/>
    </location>
</feature>
<dbReference type="PROSITE" id="PS52035">
    <property type="entry name" value="PEPTIDASE_M14"/>
    <property type="match status" value="1"/>
</dbReference>
<evidence type="ECO:0000313" key="12">
    <source>
        <dbReference type="EMBL" id="VDM61605.1"/>
    </source>
</evidence>
<keyword evidence="6" id="KW-0732">Signal</keyword>
<sequence>RQSETLSRHVFLREIIVAVKVLDLVSQYGKDPAITSSLNRFDWYIIPQVNPDGYEYSRVSDRLWRKTRSRNITINKWCVGADANRNWGHRWGEAGANRSPCSNIYAGSRPFSEPEIVDLVTWQIPNLVIYISLHSYGQLLLSPWGYTQARPDNYADQVAFLKHNCKLLDRLLYRKMNITDPASGTSIDYMQDRGVPYIFGVELRPLDAYDTYAFSLPPNFIRPTGEEMLAGLIALGDYATVHKKL</sequence>